<evidence type="ECO:0000313" key="1">
    <source>
        <dbReference type="EMBL" id="ABS55303.1"/>
    </source>
</evidence>
<evidence type="ECO:0000313" key="2">
    <source>
        <dbReference type="Proteomes" id="UP000002408"/>
    </source>
</evidence>
<dbReference type="PROSITE" id="PS51257">
    <property type="entry name" value="PROKAR_LIPOPROTEIN"/>
    <property type="match status" value="1"/>
</dbReference>
<dbReference type="AlphaFoldDB" id="A7I6E2"/>
<keyword evidence="2" id="KW-1185">Reference proteome</keyword>
<accession>A7I6E2</accession>
<dbReference type="Proteomes" id="UP000002408">
    <property type="component" value="Chromosome"/>
</dbReference>
<dbReference type="HOGENOM" id="CLU_1335044_0_0_2"/>
<dbReference type="KEGG" id="mbn:Mboo_0785"/>
<reference evidence="2" key="1">
    <citation type="journal article" date="2015" name="Microbiology">
        <title>Genome of Methanoregula boonei 6A8 reveals adaptations to oligotrophic peatland environments.</title>
        <authorList>
            <person name="Braeuer S."/>
            <person name="Cadillo-Quiroz H."/>
            <person name="Kyrpides N."/>
            <person name="Woyke T."/>
            <person name="Goodwin L."/>
            <person name="Detter C."/>
            <person name="Podell S."/>
            <person name="Yavitt J.B."/>
            <person name="Zinder S.H."/>
        </authorList>
    </citation>
    <scope>NUCLEOTIDE SEQUENCE [LARGE SCALE GENOMIC DNA]</scope>
    <source>
        <strain evidence="2">DSM 21154 / JCM 14090 / 6A8</strain>
    </source>
</reference>
<protein>
    <recommendedName>
        <fullName evidence="3">Lipoprotein</fullName>
    </recommendedName>
</protein>
<evidence type="ECO:0008006" key="3">
    <source>
        <dbReference type="Google" id="ProtNLM"/>
    </source>
</evidence>
<dbReference type="EMBL" id="CP000780">
    <property type="protein sequence ID" value="ABS55303.1"/>
    <property type="molecule type" value="Genomic_DNA"/>
</dbReference>
<proteinExistence type="predicted"/>
<sequence precursor="true">MNQKSMMNRYLSCFLSGVLVLLVLLAAGCTGTTPTGNSTEQTTVPEGVNATASASPVVTTGTTLPVPAATTERSVTVTGPVATLTTKPIPPPTLSSIYVYGINYQVFALSRDTAGVVTTGNITLSGVIDSLSSYPLTVVMKGEMYGAHSLPGQPKAVAYATVNLTPHGTAGFVMEMDNYVFNDWPSYAVEPDTWNLTVENVSVTP</sequence>
<organism evidence="1 2">
    <name type="scientific">Methanoregula boonei (strain DSM 21154 / JCM 14090 / 6A8)</name>
    <dbReference type="NCBI Taxonomy" id="456442"/>
    <lineage>
        <taxon>Archaea</taxon>
        <taxon>Methanobacteriati</taxon>
        <taxon>Methanobacteriota</taxon>
        <taxon>Stenosarchaea group</taxon>
        <taxon>Methanomicrobia</taxon>
        <taxon>Methanomicrobiales</taxon>
        <taxon>Methanoregulaceae</taxon>
        <taxon>Methanoregula</taxon>
    </lineage>
</organism>
<name>A7I6E2_METB6</name>
<gene>
    <name evidence="1" type="ordered locus">Mboo_0785</name>
</gene>